<dbReference type="SUPFAM" id="SSF57716">
    <property type="entry name" value="Glucocorticoid receptor-like (DNA-binding domain)"/>
    <property type="match status" value="1"/>
</dbReference>
<dbReference type="PANTHER" id="PTHR46927:SF2">
    <property type="entry name" value="THAP DOMAIN-CONTAINING PROTEIN 8"/>
    <property type="match status" value="1"/>
</dbReference>
<dbReference type="GO" id="GO:0008270">
    <property type="term" value="F:zinc ion binding"/>
    <property type="evidence" value="ECO:0007669"/>
    <property type="project" value="UniProtKB-KW"/>
</dbReference>
<organism evidence="8 9">
    <name type="scientific">Hemibagrus wyckioides</name>
    <dbReference type="NCBI Taxonomy" id="337641"/>
    <lineage>
        <taxon>Eukaryota</taxon>
        <taxon>Metazoa</taxon>
        <taxon>Chordata</taxon>
        <taxon>Craniata</taxon>
        <taxon>Vertebrata</taxon>
        <taxon>Euteleostomi</taxon>
        <taxon>Actinopterygii</taxon>
        <taxon>Neopterygii</taxon>
        <taxon>Teleostei</taxon>
        <taxon>Ostariophysi</taxon>
        <taxon>Siluriformes</taxon>
        <taxon>Bagridae</taxon>
        <taxon>Hemibagrus</taxon>
    </lineage>
</organism>
<dbReference type="InterPro" id="IPR006612">
    <property type="entry name" value="THAP_Znf"/>
</dbReference>
<dbReference type="EMBL" id="JAHKSW010000018">
    <property type="protein sequence ID" value="KAG7321087.1"/>
    <property type="molecule type" value="Genomic_DNA"/>
</dbReference>
<dbReference type="Gene3D" id="6.20.210.20">
    <property type="entry name" value="THAP domain"/>
    <property type="match status" value="1"/>
</dbReference>
<feature type="domain" description="THAP-type" evidence="7">
    <location>
        <begin position="1"/>
        <end position="73"/>
    </location>
</feature>
<dbReference type="InterPro" id="IPR052224">
    <property type="entry name" value="THAP_domain_protein"/>
</dbReference>
<keyword evidence="2 5" id="KW-0863">Zinc-finger</keyword>
<evidence type="ECO:0000256" key="6">
    <source>
        <dbReference type="SAM" id="Coils"/>
    </source>
</evidence>
<sequence>MSTCEACGKTERHGVTLHRFPQEEEQLQHWISSMPTAAGLRPSESALLCSDHFTSDCFHASGRLHSYAVPSVFESTEETSATSPETSEHEMCDGCEKRLHLIKKSYKLKLLSAQLKAKKYEKELSEQSHRVTKLQRKVIVLQTALKVISMKRRQESSSKDRQVDAKLP</sequence>
<evidence type="ECO:0000313" key="9">
    <source>
        <dbReference type="Proteomes" id="UP000824219"/>
    </source>
</evidence>
<name>A0A9D3NF26_9TELE</name>
<keyword evidence="9" id="KW-1185">Reference proteome</keyword>
<dbReference type="AlphaFoldDB" id="A0A9D3NF26"/>
<comment type="caution">
    <text evidence="8">The sequence shown here is derived from an EMBL/GenBank/DDBJ whole genome shotgun (WGS) entry which is preliminary data.</text>
</comment>
<reference evidence="8 9" key="1">
    <citation type="submission" date="2021-06" db="EMBL/GenBank/DDBJ databases">
        <title>Chromosome-level genome assembly of the red-tail catfish (Hemibagrus wyckioides).</title>
        <authorList>
            <person name="Shao F."/>
        </authorList>
    </citation>
    <scope>NUCLEOTIDE SEQUENCE [LARGE SCALE GENOMIC DNA]</scope>
    <source>
        <strain evidence="8">EC202008001</strain>
        <tissue evidence="8">Blood</tissue>
    </source>
</reference>
<keyword evidence="4 5" id="KW-0238">DNA-binding</keyword>
<accession>A0A9D3NF26</accession>
<evidence type="ECO:0000256" key="5">
    <source>
        <dbReference type="PROSITE-ProRule" id="PRU00309"/>
    </source>
</evidence>
<gene>
    <name evidence="8" type="ORF">KOW79_015502</name>
</gene>
<dbReference type="Pfam" id="PF05485">
    <property type="entry name" value="THAP"/>
    <property type="match status" value="1"/>
</dbReference>
<evidence type="ECO:0000256" key="3">
    <source>
        <dbReference type="ARBA" id="ARBA00022833"/>
    </source>
</evidence>
<dbReference type="PROSITE" id="PS50950">
    <property type="entry name" value="ZF_THAP"/>
    <property type="match status" value="1"/>
</dbReference>
<dbReference type="PANTHER" id="PTHR46927">
    <property type="entry name" value="AGAP005574-PA"/>
    <property type="match status" value="1"/>
</dbReference>
<evidence type="ECO:0000313" key="8">
    <source>
        <dbReference type="EMBL" id="KAG7321087.1"/>
    </source>
</evidence>
<keyword evidence="3" id="KW-0862">Zinc</keyword>
<feature type="coiled-coil region" evidence="6">
    <location>
        <begin position="103"/>
        <end position="137"/>
    </location>
</feature>
<evidence type="ECO:0000256" key="2">
    <source>
        <dbReference type="ARBA" id="ARBA00022771"/>
    </source>
</evidence>
<dbReference type="SMART" id="SM00692">
    <property type="entry name" value="DM3"/>
    <property type="match status" value="1"/>
</dbReference>
<keyword evidence="1" id="KW-0479">Metal-binding</keyword>
<proteinExistence type="predicted"/>
<dbReference type="OrthoDB" id="5982876at2759"/>
<dbReference type="GO" id="GO:0003677">
    <property type="term" value="F:DNA binding"/>
    <property type="evidence" value="ECO:0007669"/>
    <property type="project" value="UniProtKB-UniRule"/>
</dbReference>
<evidence type="ECO:0000256" key="1">
    <source>
        <dbReference type="ARBA" id="ARBA00022723"/>
    </source>
</evidence>
<dbReference type="SMART" id="SM00980">
    <property type="entry name" value="THAP"/>
    <property type="match status" value="1"/>
</dbReference>
<evidence type="ECO:0000256" key="4">
    <source>
        <dbReference type="ARBA" id="ARBA00023125"/>
    </source>
</evidence>
<keyword evidence="6" id="KW-0175">Coiled coil</keyword>
<dbReference type="Proteomes" id="UP000824219">
    <property type="component" value="Linkage Group LG18"/>
</dbReference>
<dbReference type="InterPro" id="IPR038441">
    <property type="entry name" value="THAP_Znf_sf"/>
</dbReference>
<evidence type="ECO:0000259" key="7">
    <source>
        <dbReference type="PROSITE" id="PS50950"/>
    </source>
</evidence>
<protein>
    <recommendedName>
        <fullName evidence="7">THAP-type domain-containing protein</fullName>
    </recommendedName>
</protein>